<comment type="caution">
    <text evidence="1">The sequence shown here is derived from an EMBL/GenBank/DDBJ whole genome shotgun (WGS) entry which is preliminary data.</text>
</comment>
<reference evidence="1 2" key="1">
    <citation type="journal article" date="2019" name="Commun. Biol.">
        <title>The bagworm genome reveals a unique fibroin gene that provides high tensile strength.</title>
        <authorList>
            <person name="Kono N."/>
            <person name="Nakamura H."/>
            <person name="Ohtoshi R."/>
            <person name="Tomita M."/>
            <person name="Numata K."/>
            <person name="Arakawa K."/>
        </authorList>
    </citation>
    <scope>NUCLEOTIDE SEQUENCE [LARGE SCALE GENOMIC DNA]</scope>
</reference>
<gene>
    <name evidence="1" type="ORF">EVAR_81291_1</name>
</gene>
<dbReference type="EMBL" id="BGZK01000452">
    <property type="protein sequence ID" value="GBP44378.1"/>
    <property type="molecule type" value="Genomic_DNA"/>
</dbReference>
<evidence type="ECO:0000313" key="2">
    <source>
        <dbReference type="Proteomes" id="UP000299102"/>
    </source>
</evidence>
<accession>A0A4C1VZA9</accession>
<proteinExistence type="predicted"/>
<dbReference type="Proteomes" id="UP000299102">
    <property type="component" value="Unassembled WGS sequence"/>
</dbReference>
<dbReference type="AlphaFoldDB" id="A0A4C1VZA9"/>
<organism evidence="1 2">
    <name type="scientific">Eumeta variegata</name>
    <name type="common">Bagworm moth</name>
    <name type="synonym">Eumeta japonica</name>
    <dbReference type="NCBI Taxonomy" id="151549"/>
    <lineage>
        <taxon>Eukaryota</taxon>
        <taxon>Metazoa</taxon>
        <taxon>Ecdysozoa</taxon>
        <taxon>Arthropoda</taxon>
        <taxon>Hexapoda</taxon>
        <taxon>Insecta</taxon>
        <taxon>Pterygota</taxon>
        <taxon>Neoptera</taxon>
        <taxon>Endopterygota</taxon>
        <taxon>Lepidoptera</taxon>
        <taxon>Glossata</taxon>
        <taxon>Ditrysia</taxon>
        <taxon>Tineoidea</taxon>
        <taxon>Psychidae</taxon>
        <taxon>Oiketicinae</taxon>
        <taxon>Eumeta</taxon>
    </lineage>
</organism>
<sequence>MGTQFHLFSLCLTTGSNIGLPKAAHLVRIHVSQFELDITVCEPNAVNKSHTAQHSGSDVLIATAVAGGGLQAPISHASAR</sequence>
<protein>
    <submittedName>
        <fullName evidence="1">Uncharacterized protein</fullName>
    </submittedName>
</protein>
<keyword evidence="2" id="KW-1185">Reference proteome</keyword>
<evidence type="ECO:0000313" key="1">
    <source>
        <dbReference type="EMBL" id="GBP44378.1"/>
    </source>
</evidence>
<name>A0A4C1VZA9_EUMVA</name>